<keyword evidence="5" id="KW-1185">Reference proteome</keyword>
<accession>A0A9C7Q196</accession>
<dbReference type="Pfam" id="PF12936">
    <property type="entry name" value="Kri1_C"/>
    <property type="match status" value="1"/>
</dbReference>
<feature type="region of interest" description="Disordered" evidence="2">
    <location>
        <begin position="265"/>
        <end position="297"/>
    </location>
</feature>
<feature type="compositionally biased region" description="Polar residues" evidence="2">
    <location>
        <begin position="108"/>
        <end position="119"/>
    </location>
</feature>
<feature type="region of interest" description="Disordered" evidence="2">
    <location>
        <begin position="77"/>
        <end position="127"/>
    </location>
</feature>
<dbReference type="InterPro" id="IPR024626">
    <property type="entry name" value="Kri1-like_C"/>
</dbReference>
<evidence type="ECO:0000313" key="4">
    <source>
        <dbReference type="EMBL" id="GJQ13332.1"/>
    </source>
</evidence>
<feature type="compositionally biased region" description="Polar residues" evidence="2">
    <location>
        <begin position="492"/>
        <end position="503"/>
    </location>
</feature>
<evidence type="ECO:0000259" key="3">
    <source>
        <dbReference type="Pfam" id="PF12936"/>
    </source>
</evidence>
<dbReference type="AlphaFoldDB" id="A0A9C7Q196"/>
<dbReference type="GO" id="GO:0005730">
    <property type="term" value="C:nucleolus"/>
    <property type="evidence" value="ECO:0007669"/>
    <property type="project" value="TreeGrafter"/>
</dbReference>
<gene>
    <name evidence="4" type="ORF">GpartN1_g5123.t1</name>
</gene>
<reference evidence="4" key="1">
    <citation type="journal article" date="2022" name="Proc. Natl. Acad. Sci. U.S.A.">
        <title>Life cycle and functional genomics of the unicellular red alga Galdieria for elucidating algal and plant evolution and industrial use.</title>
        <authorList>
            <person name="Hirooka S."/>
            <person name="Itabashi T."/>
            <person name="Ichinose T.M."/>
            <person name="Onuma R."/>
            <person name="Fujiwara T."/>
            <person name="Yamashita S."/>
            <person name="Jong L.W."/>
            <person name="Tomita R."/>
            <person name="Iwane A.H."/>
            <person name="Miyagishima S.Y."/>
        </authorList>
    </citation>
    <scope>NUCLEOTIDE SEQUENCE</scope>
    <source>
        <strain evidence="4">NBRC 102759</strain>
    </source>
</reference>
<evidence type="ECO:0000256" key="1">
    <source>
        <dbReference type="ARBA" id="ARBA00007473"/>
    </source>
</evidence>
<dbReference type="InterPro" id="IPR018034">
    <property type="entry name" value="Kri1"/>
</dbReference>
<feature type="region of interest" description="Disordered" evidence="2">
    <location>
        <begin position="481"/>
        <end position="503"/>
    </location>
</feature>
<dbReference type="GO" id="GO:0000447">
    <property type="term" value="P:endonucleolytic cleavage in ITS1 to separate SSU-rRNA from 5.8S rRNA and LSU-rRNA from tricistronic rRNA transcript (SSU-rRNA, 5.8S rRNA, LSU-rRNA)"/>
    <property type="evidence" value="ECO:0007669"/>
    <property type="project" value="TreeGrafter"/>
</dbReference>
<feature type="compositionally biased region" description="Basic and acidic residues" evidence="2">
    <location>
        <begin position="288"/>
        <end position="297"/>
    </location>
</feature>
<comment type="similarity">
    <text evidence="1">Belongs to the KRI1 family.</text>
</comment>
<sequence>MSSSYHSSKLRETDSTQESTSDESESIDTSEDEEQLSDSSEDDYAKRLTKKLDSQIARTYQLLKTKDPIIYKKETQFYSEEEEKSDSSAEQVSDDDEPIALAYEKQHNVNGDISDVSNKGHSRPSDVHLYDPEQVRLKREISNIVDSLPQTTDELFTRKEKKDTNTLEEEQWLHTIQEAERNQTAEEYLLHSYLEKERPDEAERFLRDYILNDGWIKNIHEAPVSNSVVHNIEIDEQDAEFVEKQEDFEAAYNFRFEEPNSTEIVSYGRNMSSSSRTKESKRKKKRDRREMRKKEKKENKWKDWEPLKKEKKEKIVGKIKELVEFCKERGVSYLSWIGQDEDLDINLHKQKVKAILDEHGEAWLKEYLESDFSAPREARKSLDDGNREKILEIDRLIDEYFELELEDIVGDAPVRFRYRPVEPESFGLETTDILQMDEAELNTLVPLSYVTSYVRPKGLSRIRNRVKWMKKHSSLISYQNNNRKTHRKSRRNNVTTCSSPFSNETKECNKGLHLSAERMEAYGLKSES</sequence>
<protein>
    <recommendedName>
        <fullName evidence="3">Kri1-like C-terminal domain-containing protein</fullName>
    </recommendedName>
</protein>
<evidence type="ECO:0000313" key="5">
    <source>
        <dbReference type="Proteomes" id="UP001061958"/>
    </source>
</evidence>
<name>A0A9C7Q196_9RHOD</name>
<dbReference type="GO" id="GO:0030686">
    <property type="term" value="C:90S preribosome"/>
    <property type="evidence" value="ECO:0007669"/>
    <property type="project" value="TreeGrafter"/>
</dbReference>
<dbReference type="EMBL" id="BQMJ01000042">
    <property type="protein sequence ID" value="GJQ13332.1"/>
    <property type="molecule type" value="Genomic_DNA"/>
</dbReference>
<feature type="domain" description="Kri1-like C-terminal" evidence="3">
    <location>
        <begin position="392"/>
        <end position="467"/>
    </location>
</feature>
<dbReference type="PANTHER" id="PTHR14490">
    <property type="entry name" value="ZINC FINGER, ZZ TYPE"/>
    <property type="match status" value="1"/>
</dbReference>
<organism evidence="4 5">
    <name type="scientific">Galdieria partita</name>
    <dbReference type="NCBI Taxonomy" id="83374"/>
    <lineage>
        <taxon>Eukaryota</taxon>
        <taxon>Rhodophyta</taxon>
        <taxon>Bangiophyceae</taxon>
        <taxon>Galdieriales</taxon>
        <taxon>Galdieriaceae</taxon>
        <taxon>Galdieria</taxon>
    </lineage>
</organism>
<feature type="compositionally biased region" description="Acidic residues" evidence="2">
    <location>
        <begin position="20"/>
        <end position="42"/>
    </location>
</feature>
<proteinExistence type="inferred from homology"/>
<reference evidence="4" key="2">
    <citation type="submission" date="2022-01" db="EMBL/GenBank/DDBJ databases">
        <authorList>
            <person name="Hirooka S."/>
            <person name="Miyagishima S.Y."/>
        </authorList>
    </citation>
    <scope>NUCLEOTIDE SEQUENCE</scope>
    <source>
        <strain evidence="4">NBRC 102759</strain>
    </source>
</reference>
<dbReference type="PANTHER" id="PTHR14490:SF5">
    <property type="entry name" value="PROTEIN KRI1 HOMOLOG"/>
    <property type="match status" value="1"/>
</dbReference>
<evidence type="ECO:0000256" key="2">
    <source>
        <dbReference type="SAM" id="MobiDB-lite"/>
    </source>
</evidence>
<feature type="region of interest" description="Disordered" evidence="2">
    <location>
        <begin position="1"/>
        <end position="44"/>
    </location>
</feature>
<dbReference type="Proteomes" id="UP001061958">
    <property type="component" value="Unassembled WGS sequence"/>
</dbReference>
<dbReference type="OrthoDB" id="10252032at2759"/>
<comment type="caution">
    <text evidence="4">The sequence shown here is derived from an EMBL/GenBank/DDBJ whole genome shotgun (WGS) entry which is preliminary data.</text>
</comment>